<proteinExistence type="predicted"/>
<keyword evidence="2" id="KW-1185">Reference proteome</keyword>
<dbReference type="Proteomes" id="UP000180253">
    <property type="component" value="Unassembled WGS sequence"/>
</dbReference>
<protein>
    <submittedName>
        <fullName evidence="1">Uncharacterized protein</fullName>
    </submittedName>
</protein>
<dbReference type="AlphaFoldDB" id="A0A1S1N4N4"/>
<dbReference type="EMBL" id="MNAN01000032">
    <property type="protein sequence ID" value="OHU94956.1"/>
    <property type="molecule type" value="Genomic_DNA"/>
</dbReference>
<evidence type="ECO:0000313" key="1">
    <source>
        <dbReference type="EMBL" id="OHU94956.1"/>
    </source>
</evidence>
<comment type="caution">
    <text evidence="1">The sequence shown here is derived from an EMBL/GenBank/DDBJ whole genome shotgun (WGS) entry which is preliminary data.</text>
</comment>
<evidence type="ECO:0000313" key="2">
    <source>
        <dbReference type="Proteomes" id="UP000180253"/>
    </source>
</evidence>
<sequence>MKTIILIIIMLFSPILKAKEVNLSELESVSQNLQLLIAPTNEDEYEKTRKLCKCTAKIAQEKWEPTKYSEFSNALSEYAKLANSVMENMEEMLKNGPPRPSETVISGMQDMAEIIESCEEKYGIRVEF</sequence>
<name>A0A1S1N4N4_9GAMM</name>
<accession>A0A1S1N4N4</accession>
<reference evidence="1 2" key="1">
    <citation type="submission" date="2016-10" db="EMBL/GenBank/DDBJ databases">
        <title>Pseudoalteromonas amylolytica sp. nov., isolated from the surface seawater.</title>
        <authorList>
            <person name="Wu Y.-H."/>
            <person name="Cheng H."/>
            <person name="Jin X.-B."/>
            <person name="Wang C.-S."/>
            <person name="Xu X.-W."/>
        </authorList>
    </citation>
    <scope>NUCLEOTIDE SEQUENCE [LARGE SCALE GENOMIC DNA]</scope>
    <source>
        <strain evidence="1 2">JCM 12483</strain>
    </source>
</reference>
<organism evidence="1 2">
    <name type="scientific">Pseudoalteromonas byunsanensis</name>
    <dbReference type="NCBI Taxonomy" id="327939"/>
    <lineage>
        <taxon>Bacteria</taxon>
        <taxon>Pseudomonadati</taxon>
        <taxon>Pseudomonadota</taxon>
        <taxon>Gammaproteobacteria</taxon>
        <taxon>Alteromonadales</taxon>
        <taxon>Pseudoalteromonadaceae</taxon>
        <taxon>Pseudoalteromonas</taxon>
    </lineage>
</organism>
<gene>
    <name evidence="1" type="ORF">BIW53_13135</name>
</gene>